<dbReference type="Gene3D" id="2.170.130.10">
    <property type="entry name" value="TonB-dependent receptor, plug domain"/>
    <property type="match status" value="1"/>
</dbReference>
<keyword evidence="1" id="KW-0998">Cell outer membrane</keyword>
<dbReference type="InterPro" id="IPR012910">
    <property type="entry name" value="Plug_dom"/>
</dbReference>
<dbReference type="EMBL" id="FOYQ01000001">
    <property type="protein sequence ID" value="SFR35022.1"/>
    <property type="molecule type" value="Genomic_DNA"/>
</dbReference>
<dbReference type="Proteomes" id="UP000199534">
    <property type="component" value="Unassembled WGS sequence"/>
</dbReference>
<dbReference type="STRING" id="400055.SAMN04490243_0925"/>
<evidence type="ECO:0000313" key="4">
    <source>
        <dbReference type="EMBL" id="SFR35022.1"/>
    </source>
</evidence>
<feature type="domain" description="TonB-dependent receptor plug" evidence="3">
    <location>
        <begin position="51"/>
        <end position="128"/>
    </location>
</feature>
<dbReference type="AlphaFoldDB" id="A0A1I6FYJ8"/>
<organism evidence="4 5">
    <name type="scientific">Robiginitalea myxolifaciens</name>
    <dbReference type="NCBI Taxonomy" id="400055"/>
    <lineage>
        <taxon>Bacteria</taxon>
        <taxon>Pseudomonadati</taxon>
        <taxon>Bacteroidota</taxon>
        <taxon>Flavobacteriia</taxon>
        <taxon>Flavobacteriales</taxon>
        <taxon>Flavobacteriaceae</taxon>
        <taxon>Robiginitalea</taxon>
    </lineage>
</organism>
<dbReference type="RefSeq" id="WP_177218259.1">
    <property type="nucleotide sequence ID" value="NZ_FOYQ01000001.1"/>
</dbReference>
<accession>A0A1I6FYJ8</accession>
<keyword evidence="1" id="KW-0472">Membrane</keyword>
<evidence type="ECO:0000256" key="1">
    <source>
        <dbReference type="PROSITE-ProRule" id="PRU01360"/>
    </source>
</evidence>
<keyword evidence="5" id="KW-1185">Reference proteome</keyword>
<evidence type="ECO:0000259" key="3">
    <source>
        <dbReference type="Pfam" id="PF07715"/>
    </source>
</evidence>
<keyword evidence="1" id="KW-0813">Transport</keyword>
<feature type="chain" id="PRO_5011636383" evidence="2">
    <location>
        <begin position="20"/>
        <end position="137"/>
    </location>
</feature>
<evidence type="ECO:0000256" key="2">
    <source>
        <dbReference type="SAM" id="SignalP"/>
    </source>
</evidence>
<dbReference type="SUPFAM" id="SSF56935">
    <property type="entry name" value="Porins"/>
    <property type="match status" value="1"/>
</dbReference>
<keyword evidence="2" id="KW-0732">Signal</keyword>
<feature type="signal peptide" evidence="2">
    <location>
        <begin position="1"/>
        <end position="19"/>
    </location>
</feature>
<dbReference type="PROSITE" id="PS52016">
    <property type="entry name" value="TONB_DEPENDENT_REC_3"/>
    <property type="match status" value="1"/>
</dbReference>
<reference evidence="4 5" key="1">
    <citation type="submission" date="2016-10" db="EMBL/GenBank/DDBJ databases">
        <authorList>
            <person name="de Groot N.N."/>
        </authorList>
    </citation>
    <scope>NUCLEOTIDE SEQUENCE [LARGE SCALE GENOMIC DNA]</scope>
    <source>
        <strain evidence="4 5">DSM 21019</strain>
    </source>
</reference>
<comment type="similarity">
    <text evidence="1">Belongs to the TonB-dependent receptor family.</text>
</comment>
<name>A0A1I6FYJ8_9FLAO</name>
<sequence length="137" mass="14406">MKKLLFLLLGVVLTLPAVGCGSSSSANGGNANLQETMDDRNSAVIPLITRIRRLPGMTVENGVPVFIKTQNTAQAGQSNEPLYVLDGQVIGNSYRRIRDVVNAVDVKSIKTLSGAEASFYGSQGANGVILITTKQGG</sequence>
<keyword evidence="4" id="KW-0675">Receptor</keyword>
<evidence type="ECO:0000313" key="5">
    <source>
        <dbReference type="Proteomes" id="UP000199534"/>
    </source>
</evidence>
<gene>
    <name evidence="4" type="ORF">SAMN04490243_0925</name>
</gene>
<dbReference type="InterPro" id="IPR037066">
    <property type="entry name" value="Plug_dom_sf"/>
</dbReference>
<dbReference type="InterPro" id="IPR039426">
    <property type="entry name" value="TonB-dep_rcpt-like"/>
</dbReference>
<dbReference type="Pfam" id="PF07715">
    <property type="entry name" value="Plug"/>
    <property type="match status" value="1"/>
</dbReference>
<proteinExistence type="inferred from homology"/>
<protein>
    <submittedName>
        <fullName evidence="4">TonB-dependent outer membrane receptor, SusC/RagA subfamily, signature region</fullName>
    </submittedName>
</protein>
<dbReference type="GO" id="GO:0009279">
    <property type="term" value="C:cell outer membrane"/>
    <property type="evidence" value="ECO:0007669"/>
    <property type="project" value="UniProtKB-SubCell"/>
</dbReference>
<keyword evidence="1" id="KW-0812">Transmembrane</keyword>
<keyword evidence="1" id="KW-1134">Transmembrane beta strand</keyword>
<comment type="subcellular location">
    <subcellularLocation>
        <location evidence="1">Cell outer membrane</location>
        <topology evidence="1">Multi-pass membrane protein</topology>
    </subcellularLocation>
</comment>